<dbReference type="Pfam" id="PF23549">
    <property type="entry name" value="Zn_ribbon_GRF_2"/>
    <property type="match status" value="1"/>
</dbReference>
<evidence type="ECO:0000259" key="9">
    <source>
        <dbReference type="PROSITE" id="PS51192"/>
    </source>
</evidence>
<dbReference type="Pfam" id="PF00176">
    <property type="entry name" value="SNF2-rel_dom"/>
    <property type="match status" value="1"/>
</dbReference>
<dbReference type="InterPro" id="IPR001650">
    <property type="entry name" value="Helicase_C-like"/>
</dbReference>
<evidence type="ECO:0000256" key="4">
    <source>
        <dbReference type="ARBA" id="ARBA00022801"/>
    </source>
</evidence>
<evidence type="ECO:0000259" key="11">
    <source>
        <dbReference type="PROSITE" id="PS51999"/>
    </source>
</evidence>
<dbReference type="PANTHER" id="PTHR45766">
    <property type="entry name" value="DNA ANNEALING HELICASE AND ENDONUCLEASE ZRANB3 FAMILY MEMBER"/>
    <property type="match status" value="1"/>
</dbReference>
<dbReference type="InterPro" id="IPR027417">
    <property type="entry name" value="P-loop_NTPase"/>
</dbReference>
<dbReference type="CDD" id="cd18010">
    <property type="entry name" value="DEXHc_HARP_SMARCAL1"/>
    <property type="match status" value="1"/>
</dbReference>
<dbReference type="InterPro" id="IPR038718">
    <property type="entry name" value="SNF2-like_sf"/>
</dbReference>
<keyword evidence="6" id="KW-0067">ATP-binding</keyword>
<name>A0A9N9G6Y0_9GLOM</name>
<dbReference type="InterPro" id="IPR010666">
    <property type="entry name" value="Znf_GRF"/>
</dbReference>
<feature type="region of interest" description="Disordered" evidence="8">
    <location>
        <begin position="77"/>
        <end position="97"/>
    </location>
</feature>
<gene>
    <name evidence="12" type="ORF">ALEPTO_LOCUS7444</name>
</gene>
<dbReference type="GO" id="GO:0031297">
    <property type="term" value="P:replication fork processing"/>
    <property type="evidence" value="ECO:0007669"/>
    <property type="project" value="TreeGrafter"/>
</dbReference>
<dbReference type="InterPro" id="IPR056444">
    <property type="entry name" value="Zn_ribbon_GRF_2"/>
</dbReference>
<dbReference type="PROSITE" id="PS51192">
    <property type="entry name" value="HELICASE_ATP_BIND_1"/>
    <property type="match status" value="1"/>
</dbReference>
<feature type="domain" description="Helicase ATP-binding" evidence="9">
    <location>
        <begin position="218"/>
        <end position="373"/>
    </location>
</feature>
<dbReference type="GO" id="GO:0006281">
    <property type="term" value="P:DNA repair"/>
    <property type="evidence" value="ECO:0007669"/>
    <property type="project" value="TreeGrafter"/>
</dbReference>
<evidence type="ECO:0000256" key="7">
    <source>
        <dbReference type="PROSITE-ProRule" id="PRU01343"/>
    </source>
</evidence>
<evidence type="ECO:0000313" key="12">
    <source>
        <dbReference type="EMBL" id="CAG8585042.1"/>
    </source>
</evidence>
<dbReference type="SMART" id="SM00487">
    <property type="entry name" value="DEXDc"/>
    <property type="match status" value="1"/>
</dbReference>
<organism evidence="12 13">
    <name type="scientific">Ambispora leptoticha</name>
    <dbReference type="NCBI Taxonomy" id="144679"/>
    <lineage>
        <taxon>Eukaryota</taxon>
        <taxon>Fungi</taxon>
        <taxon>Fungi incertae sedis</taxon>
        <taxon>Mucoromycota</taxon>
        <taxon>Glomeromycotina</taxon>
        <taxon>Glomeromycetes</taxon>
        <taxon>Archaeosporales</taxon>
        <taxon>Ambisporaceae</taxon>
        <taxon>Ambispora</taxon>
    </lineage>
</organism>
<dbReference type="InterPro" id="IPR049730">
    <property type="entry name" value="SNF2/RAD54-like_C"/>
</dbReference>
<evidence type="ECO:0000256" key="6">
    <source>
        <dbReference type="ARBA" id="ARBA00022840"/>
    </source>
</evidence>
<keyword evidence="13" id="KW-1185">Reference proteome</keyword>
<dbReference type="GO" id="GO:0008270">
    <property type="term" value="F:zinc ion binding"/>
    <property type="evidence" value="ECO:0007669"/>
    <property type="project" value="UniProtKB-KW"/>
</dbReference>
<keyword evidence="4" id="KW-0378">Hydrolase</keyword>
<comment type="caution">
    <text evidence="12">The sequence shown here is derived from an EMBL/GenBank/DDBJ whole genome shotgun (WGS) entry which is preliminary data.</text>
</comment>
<sequence>MNDTHKSNIKCLACGKKVNLQIVKKENNNKGRPFYSCRQCNEFFLWADNPTDMARYHNKITARPVITTARQIYNSNPPGQASASQNIENTSHNTNDRSKLSVKPIEIKFVFYDKDYLIVRGYQERLLEFWRRLEYATFIYEAKGWRIPSCQYENCTKELKKLNFPVEFNTFPHHILKLFAADSNKSNVSNTQAEADITSKISPQLWQILMPFQKEGVIEVITKGGRVLIGDEMGLGKTIQALTICSYYREWPVLVICPSSLRLTWSNEIQRWLQIPEEEIQVIFNGSNKLQSPMAKFVIVSYDLCRTMGHTFNKKFNVVIADEAHYLKNRSAKRSQVCLRMIQETHRAILLTGTPALSRPEELYGLIEALNNKLFPNFTYFASRYCNRKLMHLGHRQFWDTKGSQNLEELHWLMAKTILIRRLKKDVNLQLPAKTRAIIKIKIDRASMKPIEELKAKKAKLDESGDQESLYNIKREKQILLNAMWEQTAQIKLPGIIEYVSDLYESTEKKFLVFAHHHVVLDGFSKDLDCKSINYIRIDGSVPSAKRQVLVDQFQNDSSIRIALLSITAANTGLTLTAADLVVFAELYWNPATLLQAEDRAHRIGRNERVDIKYILADGTADDIVWPLIKKKLQIVGLMLDNSSNKININEGTTFGHESQSDLLEWFNETVGSDDNAGIAFAAEENLEEPSRGIKRTRETLDFSYRKYKKTKNGNGYGNDNNQ</sequence>
<feature type="compositionally biased region" description="Polar residues" evidence="8">
    <location>
        <begin position="77"/>
        <end position="93"/>
    </location>
</feature>
<dbReference type="Gene3D" id="3.40.50.10810">
    <property type="entry name" value="Tandem AAA-ATPase domain"/>
    <property type="match status" value="1"/>
</dbReference>
<dbReference type="SUPFAM" id="SSF52540">
    <property type="entry name" value="P-loop containing nucleoside triphosphate hydrolases"/>
    <property type="match status" value="2"/>
</dbReference>
<dbReference type="GO" id="GO:0043596">
    <property type="term" value="C:nuclear replication fork"/>
    <property type="evidence" value="ECO:0007669"/>
    <property type="project" value="TreeGrafter"/>
</dbReference>
<evidence type="ECO:0000259" key="10">
    <source>
        <dbReference type="PROSITE" id="PS51194"/>
    </source>
</evidence>
<reference evidence="12" key="1">
    <citation type="submission" date="2021-06" db="EMBL/GenBank/DDBJ databases">
        <authorList>
            <person name="Kallberg Y."/>
            <person name="Tangrot J."/>
            <person name="Rosling A."/>
        </authorList>
    </citation>
    <scope>NUCLEOTIDE SEQUENCE</scope>
    <source>
        <strain evidence="12">FL130A</strain>
    </source>
</reference>
<dbReference type="PROSITE" id="PS51194">
    <property type="entry name" value="HELICASE_CTER"/>
    <property type="match status" value="1"/>
</dbReference>
<dbReference type="AlphaFoldDB" id="A0A9N9G6Y0"/>
<feature type="domain" description="Helicase C-terminal" evidence="10">
    <location>
        <begin position="499"/>
        <end position="653"/>
    </location>
</feature>
<evidence type="ECO:0000313" key="13">
    <source>
        <dbReference type="Proteomes" id="UP000789508"/>
    </source>
</evidence>
<evidence type="ECO:0000256" key="1">
    <source>
        <dbReference type="ARBA" id="ARBA00022723"/>
    </source>
</evidence>
<evidence type="ECO:0000256" key="5">
    <source>
        <dbReference type="ARBA" id="ARBA00022833"/>
    </source>
</evidence>
<accession>A0A9N9G6Y0</accession>
<dbReference type="GO" id="GO:0016787">
    <property type="term" value="F:hydrolase activity"/>
    <property type="evidence" value="ECO:0007669"/>
    <property type="project" value="UniProtKB-KW"/>
</dbReference>
<keyword evidence="2" id="KW-0547">Nucleotide-binding</keyword>
<dbReference type="CDD" id="cd18793">
    <property type="entry name" value="SF2_C_SNF"/>
    <property type="match status" value="1"/>
</dbReference>
<dbReference type="SMART" id="SM00490">
    <property type="entry name" value="HELICc"/>
    <property type="match status" value="1"/>
</dbReference>
<dbReference type="Pfam" id="PF00271">
    <property type="entry name" value="Helicase_C"/>
    <property type="match status" value="1"/>
</dbReference>
<dbReference type="PANTHER" id="PTHR45766:SF6">
    <property type="entry name" value="SWI_SNF-RELATED MATRIX-ASSOCIATED ACTIN-DEPENDENT REGULATOR OF CHROMATIN SUBFAMILY A-LIKE PROTEIN 1"/>
    <property type="match status" value="1"/>
</dbReference>
<dbReference type="InterPro" id="IPR000330">
    <property type="entry name" value="SNF2_N"/>
</dbReference>
<evidence type="ECO:0000256" key="8">
    <source>
        <dbReference type="SAM" id="MobiDB-lite"/>
    </source>
</evidence>
<dbReference type="GO" id="GO:0005524">
    <property type="term" value="F:ATP binding"/>
    <property type="evidence" value="ECO:0007669"/>
    <property type="project" value="InterPro"/>
</dbReference>
<dbReference type="PROSITE" id="PS51999">
    <property type="entry name" value="ZF_GRF"/>
    <property type="match status" value="1"/>
</dbReference>
<proteinExistence type="predicted"/>
<dbReference type="InterPro" id="IPR014001">
    <property type="entry name" value="Helicase_ATP-bd"/>
</dbReference>
<dbReference type="OrthoDB" id="448448at2759"/>
<protein>
    <submittedName>
        <fullName evidence="12">12272_t:CDS:1</fullName>
    </submittedName>
</protein>
<keyword evidence="5" id="KW-0862">Zinc</keyword>
<evidence type="ECO:0000256" key="2">
    <source>
        <dbReference type="ARBA" id="ARBA00022741"/>
    </source>
</evidence>
<keyword evidence="3 7" id="KW-0863">Zinc-finger</keyword>
<feature type="domain" description="GRF-type" evidence="11">
    <location>
        <begin position="11"/>
        <end position="50"/>
    </location>
</feature>
<dbReference type="EMBL" id="CAJVPS010003236">
    <property type="protein sequence ID" value="CAG8585042.1"/>
    <property type="molecule type" value="Genomic_DNA"/>
</dbReference>
<dbReference type="Proteomes" id="UP000789508">
    <property type="component" value="Unassembled WGS sequence"/>
</dbReference>
<dbReference type="Gene3D" id="3.40.50.300">
    <property type="entry name" value="P-loop containing nucleotide triphosphate hydrolases"/>
    <property type="match status" value="1"/>
</dbReference>
<evidence type="ECO:0000256" key="3">
    <source>
        <dbReference type="ARBA" id="ARBA00022771"/>
    </source>
</evidence>
<keyword evidence="1" id="KW-0479">Metal-binding</keyword>